<proteinExistence type="predicted"/>
<dbReference type="RefSeq" id="WP_400188138.1">
    <property type="nucleotide sequence ID" value="NZ_JBGORX010000005.1"/>
</dbReference>
<sequence>MQTKAEDATRNSPAIKPKELTQISPYPQREHTQPAASSNELANERCDWLADKNSLNALKARINAAHDSFTWTKPNNKQSTSEESNPPELVRQPALGR</sequence>
<evidence type="ECO:0000313" key="2">
    <source>
        <dbReference type="EMBL" id="MFJ1269314.1"/>
    </source>
</evidence>
<reference evidence="2 3" key="1">
    <citation type="submission" date="2024-08" db="EMBL/GenBank/DDBJ databases">
        <title>Draft Genome Sequence of Legionella lytica strain DSB2004, Isolated From a Fire Sprinkler System.</title>
        <authorList>
            <person name="Everhart A.D."/>
            <person name="Kidane D.T."/>
            <person name="Farone A.L."/>
            <person name="Farone M.B."/>
        </authorList>
    </citation>
    <scope>NUCLEOTIDE SEQUENCE [LARGE SCALE GENOMIC DNA]</scope>
    <source>
        <strain evidence="2 3">DSB2004</strain>
    </source>
</reference>
<accession>A0ABW8D9B9</accession>
<dbReference type="EMBL" id="JBGORX010000005">
    <property type="protein sequence ID" value="MFJ1269314.1"/>
    <property type="molecule type" value="Genomic_DNA"/>
</dbReference>
<gene>
    <name evidence="2" type="ORF">ACD661_12170</name>
</gene>
<feature type="region of interest" description="Disordered" evidence="1">
    <location>
        <begin position="1"/>
        <end position="41"/>
    </location>
</feature>
<comment type="caution">
    <text evidence="2">The sequence shown here is derived from an EMBL/GenBank/DDBJ whole genome shotgun (WGS) entry which is preliminary data.</text>
</comment>
<evidence type="ECO:0000256" key="1">
    <source>
        <dbReference type="SAM" id="MobiDB-lite"/>
    </source>
</evidence>
<keyword evidence="3" id="KW-1185">Reference proteome</keyword>
<organism evidence="2 3">
    <name type="scientific">Legionella lytica</name>
    <dbReference type="NCBI Taxonomy" id="96232"/>
    <lineage>
        <taxon>Bacteria</taxon>
        <taxon>Pseudomonadati</taxon>
        <taxon>Pseudomonadota</taxon>
        <taxon>Gammaproteobacteria</taxon>
        <taxon>Legionellales</taxon>
        <taxon>Legionellaceae</taxon>
        <taxon>Legionella</taxon>
    </lineage>
</organism>
<protein>
    <submittedName>
        <fullName evidence="2">Uncharacterized protein</fullName>
    </submittedName>
</protein>
<evidence type="ECO:0000313" key="3">
    <source>
        <dbReference type="Proteomes" id="UP001615550"/>
    </source>
</evidence>
<feature type="compositionally biased region" description="Polar residues" evidence="1">
    <location>
        <begin position="69"/>
        <end position="84"/>
    </location>
</feature>
<name>A0ABW8D9B9_9GAMM</name>
<dbReference type="Proteomes" id="UP001615550">
    <property type="component" value="Unassembled WGS sequence"/>
</dbReference>
<feature type="region of interest" description="Disordered" evidence="1">
    <location>
        <begin position="65"/>
        <end position="97"/>
    </location>
</feature>